<evidence type="ECO:0000313" key="6">
    <source>
        <dbReference type="EMBL" id="NOU68241.1"/>
    </source>
</evidence>
<sequence length="334" mass="37143">MKVNIFDVAKKSGLSVVTVSRVINQAGTVRERNRQKVLQAMKELDYQPNAAARSLARGKTGIIGVAISTLNDSFFDAVVKEMNDRLAERGYFLALSVSTDVFKSFENSLFQEDRVDGLIVVSPTNEFAYITELQKKKIPFVLIDNQYCHDAVSSVIVDNFIGGYEATKHLIDLGHQTIAHIRGPEPFLSSAERERGYIHAMSEAGLTELWIEQGDFSISSGYDIVDGWIRNKKVPTAIFAADDFIAIGLMDACKTVGYRIPNDISIIGFDDQIFASEFRPHLTTVRQPAGELGRCAVDELIRKIDGVVDADTYHTIKLLPELVVRQSTAKRNHT</sequence>
<evidence type="ECO:0000313" key="7">
    <source>
        <dbReference type="Proteomes" id="UP000653578"/>
    </source>
</evidence>
<keyword evidence="3 6" id="KW-0238">DNA-binding</keyword>
<name>A0ABX1XJI6_9BACL</name>
<keyword evidence="2" id="KW-0805">Transcription regulation</keyword>
<reference evidence="6 7" key="1">
    <citation type="submission" date="2019-10" db="EMBL/GenBank/DDBJ databases">
        <title>Description of Paenibacillus humi sp. nov.</title>
        <authorList>
            <person name="Carlier A."/>
            <person name="Qi S."/>
        </authorList>
    </citation>
    <scope>NUCLEOTIDE SEQUENCE [LARGE SCALE GENOMIC DNA]</scope>
    <source>
        <strain evidence="6 7">LMG 31461</strain>
    </source>
</reference>
<accession>A0ABX1XJI6</accession>
<keyword evidence="4" id="KW-0804">Transcription</keyword>
<dbReference type="InterPro" id="IPR028082">
    <property type="entry name" value="Peripla_BP_I"/>
</dbReference>
<dbReference type="CDD" id="cd01392">
    <property type="entry name" value="HTH_LacI"/>
    <property type="match status" value="1"/>
</dbReference>
<dbReference type="Pfam" id="PF00356">
    <property type="entry name" value="LacI"/>
    <property type="match status" value="1"/>
</dbReference>
<dbReference type="RefSeq" id="WP_171635460.1">
    <property type="nucleotide sequence ID" value="NZ_WHNY01000075.1"/>
</dbReference>
<proteinExistence type="predicted"/>
<evidence type="ECO:0000256" key="2">
    <source>
        <dbReference type="ARBA" id="ARBA00023015"/>
    </source>
</evidence>
<dbReference type="Pfam" id="PF13377">
    <property type="entry name" value="Peripla_BP_3"/>
    <property type="match status" value="1"/>
</dbReference>
<dbReference type="PANTHER" id="PTHR30146">
    <property type="entry name" value="LACI-RELATED TRANSCRIPTIONAL REPRESSOR"/>
    <property type="match status" value="1"/>
</dbReference>
<dbReference type="SUPFAM" id="SSF53822">
    <property type="entry name" value="Periplasmic binding protein-like I"/>
    <property type="match status" value="1"/>
</dbReference>
<protein>
    <submittedName>
        <fullName evidence="6">LacI family DNA-binding transcriptional regulator</fullName>
    </submittedName>
</protein>
<evidence type="ECO:0000256" key="3">
    <source>
        <dbReference type="ARBA" id="ARBA00023125"/>
    </source>
</evidence>
<dbReference type="GO" id="GO:0003677">
    <property type="term" value="F:DNA binding"/>
    <property type="evidence" value="ECO:0007669"/>
    <property type="project" value="UniProtKB-KW"/>
</dbReference>
<keyword evidence="7" id="KW-1185">Reference proteome</keyword>
<dbReference type="CDD" id="cd06267">
    <property type="entry name" value="PBP1_LacI_sugar_binding-like"/>
    <property type="match status" value="1"/>
</dbReference>
<dbReference type="InterPro" id="IPR000843">
    <property type="entry name" value="HTH_LacI"/>
</dbReference>
<dbReference type="Gene3D" id="3.40.50.2300">
    <property type="match status" value="2"/>
</dbReference>
<evidence type="ECO:0000259" key="5">
    <source>
        <dbReference type="PROSITE" id="PS50932"/>
    </source>
</evidence>
<dbReference type="PROSITE" id="PS50932">
    <property type="entry name" value="HTH_LACI_2"/>
    <property type="match status" value="1"/>
</dbReference>
<dbReference type="SUPFAM" id="SSF47413">
    <property type="entry name" value="lambda repressor-like DNA-binding domains"/>
    <property type="match status" value="1"/>
</dbReference>
<evidence type="ECO:0000256" key="4">
    <source>
        <dbReference type="ARBA" id="ARBA00023163"/>
    </source>
</evidence>
<dbReference type="Gene3D" id="1.10.260.40">
    <property type="entry name" value="lambda repressor-like DNA-binding domains"/>
    <property type="match status" value="1"/>
</dbReference>
<comment type="caution">
    <text evidence="6">The sequence shown here is derived from an EMBL/GenBank/DDBJ whole genome shotgun (WGS) entry which is preliminary data.</text>
</comment>
<dbReference type="SMART" id="SM00354">
    <property type="entry name" value="HTH_LACI"/>
    <property type="match status" value="1"/>
</dbReference>
<dbReference type="Proteomes" id="UP000653578">
    <property type="component" value="Unassembled WGS sequence"/>
</dbReference>
<dbReference type="InterPro" id="IPR010982">
    <property type="entry name" value="Lambda_DNA-bd_dom_sf"/>
</dbReference>
<dbReference type="EMBL" id="WHNY01000075">
    <property type="protein sequence ID" value="NOU68241.1"/>
    <property type="molecule type" value="Genomic_DNA"/>
</dbReference>
<dbReference type="InterPro" id="IPR046335">
    <property type="entry name" value="LacI/GalR-like_sensor"/>
</dbReference>
<organism evidence="6 7">
    <name type="scientific">Paenibacillus plantarum</name>
    <dbReference type="NCBI Taxonomy" id="2654975"/>
    <lineage>
        <taxon>Bacteria</taxon>
        <taxon>Bacillati</taxon>
        <taxon>Bacillota</taxon>
        <taxon>Bacilli</taxon>
        <taxon>Bacillales</taxon>
        <taxon>Paenibacillaceae</taxon>
        <taxon>Paenibacillus</taxon>
    </lineage>
</organism>
<feature type="domain" description="HTH lacI-type" evidence="5">
    <location>
        <begin position="3"/>
        <end position="57"/>
    </location>
</feature>
<keyword evidence="1" id="KW-0678">Repressor</keyword>
<dbReference type="PANTHER" id="PTHR30146:SF148">
    <property type="entry name" value="HTH-TYPE TRANSCRIPTIONAL REPRESSOR PURR-RELATED"/>
    <property type="match status" value="1"/>
</dbReference>
<evidence type="ECO:0000256" key="1">
    <source>
        <dbReference type="ARBA" id="ARBA00022491"/>
    </source>
</evidence>
<gene>
    <name evidence="6" type="ORF">GC096_29880</name>
</gene>